<evidence type="ECO:0000313" key="1">
    <source>
        <dbReference type="EMBL" id="EHL03465.1"/>
    </source>
</evidence>
<dbReference type="HOGENOM" id="CLU_3224684_0_0_1"/>
<comment type="caution">
    <text evidence="1">The sequence shown here is derived from an EMBL/GenBank/DDBJ whole genome shotgun (WGS) entry which is preliminary data.</text>
</comment>
<organism evidence="1 2">
    <name type="scientific">Glarea lozoyensis (strain ATCC 74030 / MF5533)</name>
    <dbReference type="NCBI Taxonomy" id="1104152"/>
    <lineage>
        <taxon>Eukaryota</taxon>
        <taxon>Fungi</taxon>
        <taxon>Dikarya</taxon>
        <taxon>Ascomycota</taxon>
        <taxon>Pezizomycotina</taxon>
        <taxon>Leotiomycetes</taxon>
        <taxon>Helotiales</taxon>
        <taxon>Helotiaceae</taxon>
        <taxon>Glarea</taxon>
    </lineage>
</organism>
<dbReference type="Proteomes" id="UP000005446">
    <property type="component" value="Unassembled WGS sequence"/>
</dbReference>
<dbReference type="InParanoid" id="H0EDA2"/>
<reference evidence="1 2" key="1">
    <citation type="journal article" date="2012" name="Eukaryot. Cell">
        <title>Genome sequence of the fungus Glarea lozoyensis: the first genome sequence of a species from the Helotiaceae family.</title>
        <authorList>
            <person name="Youssar L."/>
            <person name="Gruening B.A."/>
            <person name="Erxleben A."/>
            <person name="Guenther S."/>
            <person name="Huettel W."/>
        </authorList>
    </citation>
    <scope>NUCLEOTIDE SEQUENCE [LARGE SCALE GENOMIC DNA]</scope>
    <source>
        <strain evidence="2">ATCC 74030 / MF5533</strain>
    </source>
</reference>
<evidence type="ECO:0000313" key="2">
    <source>
        <dbReference type="Proteomes" id="UP000005446"/>
    </source>
</evidence>
<sequence length="44" mass="5190">MEIISCFIDYESRAIIAKNPVLERLTDGKVCKEARNKNIIQFRY</sequence>
<dbReference type="AlphaFoldDB" id="H0EDA2"/>
<protein>
    <submittedName>
        <fullName evidence="1">Uncharacterized protein</fullName>
    </submittedName>
</protein>
<proteinExistence type="predicted"/>
<name>H0EDA2_GLAL7</name>
<keyword evidence="2" id="KW-1185">Reference proteome</keyword>
<accession>H0EDA2</accession>
<dbReference type="EMBL" id="AGUE01000007">
    <property type="protein sequence ID" value="EHL03465.1"/>
    <property type="molecule type" value="Genomic_DNA"/>
</dbReference>
<gene>
    <name evidence="1" type="ORF">M7I_0406</name>
</gene>